<gene>
    <name evidence="2" type="ORF">HLB44_18180</name>
</gene>
<dbReference type="SUPFAM" id="SSF52200">
    <property type="entry name" value="Toll/Interleukin receptor TIR domain"/>
    <property type="match status" value="1"/>
</dbReference>
<sequence>MRVFISWSGEKSADVADFIRTWLPMLVQSVEPWMSESDIEPGKRWSNELAEQLSSTDVGIVCLTRANLNSAWMLFEAGALAKSTKHGVLIPLLVDIAKSEIPSPLGMYQATTLDREGLLSLAQAVSTADATSRLDQQVLISLYGRLWPAIEDDLQKKIPRIGSEIDRSRLIPTERDLLEELLAIVRASASIGTKKDIVEALGIWEAKLRRQSERAWEAHEKYDAPTANVSDRFDDFANSIAEATKLILATPSMGA</sequence>
<protein>
    <submittedName>
        <fullName evidence="2">Toll/interleukin-1 receptor domain-containing protein</fullName>
    </submittedName>
</protein>
<comment type="caution">
    <text evidence="2">The sequence shown here is derived from an EMBL/GenBank/DDBJ whole genome shotgun (WGS) entry which is preliminary data.</text>
</comment>
<reference evidence="2 3" key="1">
    <citation type="submission" date="2020-05" db="EMBL/GenBank/DDBJ databases">
        <title>Aquincola sp. isolate from soil.</title>
        <authorList>
            <person name="Han J."/>
            <person name="Kim D.-U."/>
        </authorList>
    </citation>
    <scope>NUCLEOTIDE SEQUENCE [LARGE SCALE GENOMIC DNA]</scope>
    <source>
        <strain evidence="2 3">S2</strain>
    </source>
</reference>
<dbReference type="Proteomes" id="UP000737171">
    <property type="component" value="Unassembled WGS sequence"/>
</dbReference>
<evidence type="ECO:0000313" key="2">
    <source>
        <dbReference type="EMBL" id="NRF68925.1"/>
    </source>
</evidence>
<evidence type="ECO:0000313" key="3">
    <source>
        <dbReference type="Proteomes" id="UP000737171"/>
    </source>
</evidence>
<proteinExistence type="predicted"/>
<keyword evidence="2" id="KW-0675">Receptor</keyword>
<dbReference type="Gene3D" id="3.40.50.10140">
    <property type="entry name" value="Toll/interleukin-1 receptor homology (TIR) domain"/>
    <property type="match status" value="1"/>
</dbReference>
<name>A0ABX2EJT3_9BURK</name>
<dbReference type="Pfam" id="PF13676">
    <property type="entry name" value="TIR_2"/>
    <property type="match status" value="1"/>
</dbReference>
<feature type="domain" description="TIR" evidence="1">
    <location>
        <begin position="3"/>
        <end position="113"/>
    </location>
</feature>
<dbReference type="InterPro" id="IPR035897">
    <property type="entry name" value="Toll_tir_struct_dom_sf"/>
</dbReference>
<organism evidence="2 3">
    <name type="scientific">Pseudaquabacterium terrae</name>
    <dbReference type="NCBI Taxonomy" id="2732868"/>
    <lineage>
        <taxon>Bacteria</taxon>
        <taxon>Pseudomonadati</taxon>
        <taxon>Pseudomonadota</taxon>
        <taxon>Betaproteobacteria</taxon>
        <taxon>Burkholderiales</taxon>
        <taxon>Sphaerotilaceae</taxon>
        <taxon>Pseudaquabacterium</taxon>
    </lineage>
</organism>
<dbReference type="RefSeq" id="WP_173125093.1">
    <property type="nucleotide sequence ID" value="NZ_JABRWJ010000005.1"/>
</dbReference>
<dbReference type="EMBL" id="JABRWJ010000005">
    <property type="protein sequence ID" value="NRF68925.1"/>
    <property type="molecule type" value="Genomic_DNA"/>
</dbReference>
<keyword evidence="3" id="KW-1185">Reference proteome</keyword>
<evidence type="ECO:0000259" key="1">
    <source>
        <dbReference type="Pfam" id="PF13676"/>
    </source>
</evidence>
<accession>A0ABX2EJT3</accession>
<dbReference type="InterPro" id="IPR000157">
    <property type="entry name" value="TIR_dom"/>
</dbReference>